<feature type="domain" description="HotDog ACOT-type" evidence="5">
    <location>
        <begin position="198"/>
        <end position="313"/>
    </location>
</feature>
<evidence type="ECO:0000256" key="1">
    <source>
        <dbReference type="ARBA" id="ARBA00010458"/>
    </source>
</evidence>
<dbReference type="Gene3D" id="3.10.129.10">
    <property type="entry name" value="Hotdog Thioesterase"/>
    <property type="match status" value="2"/>
</dbReference>
<gene>
    <name evidence="6" type="ORF">M404DRAFT_16382</name>
</gene>
<keyword evidence="2" id="KW-0677">Repeat</keyword>
<accession>A0A0C3ITL0</accession>
<evidence type="ECO:0000256" key="2">
    <source>
        <dbReference type="ARBA" id="ARBA00022737"/>
    </source>
</evidence>
<feature type="domain" description="HotDog ACOT-type" evidence="5">
    <location>
        <begin position="39"/>
        <end position="164"/>
    </location>
</feature>
<dbReference type="Proteomes" id="UP000054217">
    <property type="component" value="Unassembled WGS sequence"/>
</dbReference>
<dbReference type="GO" id="GO:0005739">
    <property type="term" value="C:mitochondrion"/>
    <property type="evidence" value="ECO:0007669"/>
    <property type="project" value="TreeGrafter"/>
</dbReference>
<evidence type="ECO:0000313" key="7">
    <source>
        <dbReference type="Proteomes" id="UP000054217"/>
    </source>
</evidence>
<dbReference type="GO" id="GO:0006637">
    <property type="term" value="P:acyl-CoA metabolic process"/>
    <property type="evidence" value="ECO:0007669"/>
    <property type="project" value="TreeGrafter"/>
</dbReference>
<reference evidence="6 7" key="1">
    <citation type="submission" date="2014-04" db="EMBL/GenBank/DDBJ databases">
        <authorList>
            <consortium name="DOE Joint Genome Institute"/>
            <person name="Kuo A."/>
            <person name="Kohler A."/>
            <person name="Costa M.D."/>
            <person name="Nagy L.G."/>
            <person name="Floudas D."/>
            <person name="Copeland A."/>
            <person name="Barry K.W."/>
            <person name="Cichocki N."/>
            <person name="Veneault-Fourrey C."/>
            <person name="LaButti K."/>
            <person name="Lindquist E.A."/>
            <person name="Lipzen A."/>
            <person name="Lundell T."/>
            <person name="Morin E."/>
            <person name="Murat C."/>
            <person name="Sun H."/>
            <person name="Tunlid A."/>
            <person name="Henrissat B."/>
            <person name="Grigoriev I.V."/>
            <person name="Hibbett D.S."/>
            <person name="Martin F."/>
            <person name="Nordberg H.P."/>
            <person name="Cantor M.N."/>
            <person name="Hua S.X."/>
        </authorList>
    </citation>
    <scope>NUCLEOTIDE SEQUENCE [LARGE SCALE GENOMIC DNA]</scope>
    <source>
        <strain evidence="6 7">Marx 270</strain>
    </source>
</reference>
<dbReference type="InParanoid" id="A0A0C3ITL0"/>
<sequence>MPCDISSPCKLQDARTTEAKAASETRDIEAMDRLLRVANRPSFASSPDLFEQYTNASGGLRTGMLMEHLDSLAGSIPYKHMLGPSVEILGRVQERGFYIVTASVERWDILASLYPVRDTRLGGQEIYTGKSFMEVAVKMEALDPDGGGETLMLGRFSMFCRSARAYKAHPVISLIIRTPEEEAHYEIDESWKDRRKYAALRALSCVPPNSAEAAELHATYLKCGQEENSLVRSDRLGFANACFFKRSHVTFHSLNGISFMQPVPMGSILRLRSQIPRTTTVHVRVVASVVNVQAGHEETANDIRFTWAWDDGKSTSRIIVPKTYQEVMLWLEG</sequence>
<dbReference type="OrthoDB" id="331699at2759"/>
<dbReference type="InterPro" id="IPR033120">
    <property type="entry name" value="HOTDOG_ACOT"/>
</dbReference>
<dbReference type="HOGENOM" id="CLU_032862_0_1_1"/>
<proteinExistence type="inferred from homology"/>
<evidence type="ECO:0000313" key="6">
    <source>
        <dbReference type="EMBL" id="KIO00233.1"/>
    </source>
</evidence>
<dbReference type="EMBL" id="KN831997">
    <property type="protein sequence ID" value="KIO00233.1"/>
    <property type="molecule type" value="Genomic_DNA"/>
</dbReference>
<dbReference type="SUPFAM" id="SSF54637">
    <property type="entry name" value="Thioesterase/thiol ester dehydrase-isomerase"/>
    <property type="match status" value="2"/>
</dbReference>
<name>A0A0C3ITL0_PISTI</name>
<dbReference type="PANTHER" id="PTHR12655:SF0">
    <property type="entry name" value="ACYL-COENZYME A THIOESTERASE 9, MITOCHONDRIAL"/>
    <property type="match status" value="1"/>
</dbReference>
<dbReference type="PROSITE" id="PS51770">
    <property type="entry name" value="HOTDOG_ACOT"/>
    <property type="match status" value="2"/>
</dbReference>
<keyword evidence="7" id="KW-1185">Reference proteome</keyword>
<evidence type="ECO:0000259" key="5">
    <source>
        <dbReference type="PROSITE" id="PS51770"/>
    </source>
</evidence>
<dbReference type="PANTHER" id="PTHR12655">
    <property type="entry name" value="ACYL-COA THIOESTERASE"/>
    <property type="match status" value="1"/>
</dbReference>
<dbReference type="AlphaFoldDB" id="A0A0C3ITL0"/>
<comment type="similarity">
    <text evidence="1">Belongs to the acyl coenzyme A hydrolase family.</text>
</comment>
<keyword evidence="3" id="KW-0378">Hydrolase</keyword>
<dbReference type="GO" id="GO:0047617">
    <property type="term" value="F:fatty acyl-CoA hydrolase activity"/>
    <property type="evidence" value="ECO:0007669"/>
    <property type="project" value="TreeGrafter"/>
</dbReference>
<organism evidence="6 7">
    <name type="scientific">Pisolithus tinctorius Marx 270</name>
    <dbReference type="NCBI Taxonomy" id="870435"/>
    <lineage>
        <taxon>Eukaryota</taxon>
        <taxon>Fungi</taxon>
        <taxon>Dikarya</taxon>
        <taxon>Basidiomycota</taxon>
        <taxon>Agaricomycotina</taxon>
        <taxon>Agaricomycetes</taxon>
        <taxon>Agaricomycetidae</taxon>
        <taxon>Boletales</taxon>
        <taxon>Sclerodermatineae</taxon>
        <taxon>Pisolithaceae</taxon>
        <taxon>Pisolithus</taxon>
    </lineage>
</organism>
<evidence type="ECO:0000256" key="4">
    <source>
        <dbReference type="ARBA" id="ARBA00022946"/>
    </source>
</evidence>
<protein>
    <recommendedName>
        <fullName evidence="5">HotDog ACOT-type domain-containing protein</fullName>
    </recommendedName>
</protein>
<dbReference type="STRING" id="870435.A0A0C3ITL0"/>
<evidence type="ECO:0000256" key="3">
    <source>
        <dbReference type="ARBA" id="ARBA00022801"/>
    </source>
</evidence>
<reference evidence="7" key="2">
    <citation type="submission" date="2015-01" db="EMBL/GenBank/DDBJ databases">
        <title>Evolutionary Origins and Diversification of the Mycorrhizal Mutualists.</title>
        <authorList>
            <consortium name="DOE Joint Genome Institute"/>
            <consortium name="Mycorrhizal Genomics Consortium"/>
            <person name="Kohler A."/>
            <person name="Kuo A."/>
            <person name="Nagy L.G."/>
            <person name="Floudas D."/>
            <person name="Copeland A."/>
            <person name="Barry K.W."/>
            <person name="Cichocki N."/>
            <person name="Veneault-Fourrey C."/>
            <person name="LaButti K."/>
            <person name="Lindquist E.A."/>
            <person name="Lipzen A."/>
            <person name="Lundell T."/>
            <person name="Morin E."/>
            <person name="Murat C."/>
            <person name="Riley R."/>
            <person name="Ohm R."/>
            <person name="Sun H."/>
            <person name="Tunlid A."/>
            <person name="Henrissat B."/>
            <person name="Grigoriev I.V."/>
            <person name="Hibbett D.S."/>
            <person name="Martin F."/>
        </authorList>
    </citation>
    <scope>NUCLEOTIDE SEQUENCE [LARGE SCALE GENOMIC DNA]</scope>
    <source>
        <strain evidence="7">Marx 270</strain>
    </source>
</reference>
<dbReference type="InterPro" id="IPR029069">
    <property type="entry name" value="HotDog_dom_sf"/>
</dbReference>
<keyword evidence="4" id="KW-0809">Transit peptide</keyword>